<dbReference type="Proteomes" id="UP000053660">
    <property type="component" value="Unassembled WGS sequence"/>
</dbReference>
<proteinExistence type="predicted"/>
<keyword evidence="2" id="KW-1185">Reference proteome</keyword>
<name>A0A0B1TTG7_OESDE</name>
<gene>
    <name evidence="1" type="ORF">OESDEN_01315</name>
</gene>
<evidence type="ECO:0000313" key="2">
    <source>
        <dbReference type="Proteomes" id="UP000053660"/>
    </source>
</evidence>
<protein>
    <recommendedName>
        <fullName evidence="3">Armadillo repeat-containing domain-containing protein</fullName>
    </recommendedName>
</protein>
<dbReference type="AlphaFoldDB" id="A0A0B1TTG7"/>
<evidence type="ECO:0000313" key="1">
    <source>
        <dbReference type="EMBL" id="KHJ98695.1"/>
    </source>
</evidence>
<sequence length="132" mass="14828">MLKDSISILANCCNYSITACLKLTAQRIAFTHIAVRIFESGTLRQDCKTSMARLVANMCAHKESAMCIASNPSLVDRLVLLLESDDNSAIQALRTIRGLIACTYIKVCSHSLWYTLQEHIAFHMHRRLSISR</sequence>
<organism evidence="1 2">
    <name type="scientific">Oesophagostomum dentatum</name>
    <name type="common">Nodular worm</name>
    <dbReference type="NCBI Taxonomy" id="61180"/>
    <lineage>
        <taxon>Eukaryota</taxon>
        <taxon>Metazoa</taxon>
        <taxon>Ecdysozoa</taxon>
        <taxon>Nematoda</taxon>
        <taxon>Chromadorea</taxon>
        <taxon>Rhabditida</taxon>
        <taxon>Rhabditina</taxon>
        <taxon>Rhabditomorpha</taxon>
        <taxon>Strongyloidea</taxon>
        <taxon>Strongylidae</taxon>
        <taxon>Oesophagostomum</taxon>
    </lineage>
</organism>
<accession>A0A0B1TTG7</accession>
<evidence type="ECO:0008006" key="3">
    <source>
        <dbReference type="Google" id="ProtNLM"/>
    </source>
</evidence>
<dbReference type="PROSITE" id="PS51257">
    <property type="entry name" value="PROKAR_LIPOPROTEIN"/>
    <property type="match status" value="1"/>
</dbReference>
<reference evidence="1 2" key="1">
    <citation type="submission" date="2014-03" db="EMBL/GenBank/DDBJ databases">
        <title>Draft genome of the hookworm Oesophagostomum dentatum.</title>
        <authorList>
            <person name="Mitreva M."/>
        </authorList>
    </citation>
    <scope>NUCLEOTIDE SEQUENCE [LARGE SCALE GENOMIC DNA]</scope>
    <source>
        <strain evidence="1 2">OD-Hann</strain>
    </source>
</reference>
<dbReference type="EMBL" id="KN549284">
    <property type="protein sequence ID" value="KHJ98695.1"/>
    <property type="molecule type" value="Genomic_DNA"/>
</dbReference>
<dbReference type="OrthoDB" id="5813172at2759"/>